<sequence>MQPTLMSLLHPIFRCYLIIPFTRMMCQRRNALAQQRHCMFQQQLYLSGVLKVREERKVVLNLCLEETITRIASKSLRYYLNILYCRLSIFNFRPLQIALVFVLTETRWHLSTFCSQHSTTFKVISKKLTAGKKIFKR</sequence>
<evidence type="ECO:0000313" key="1">
    <source>
        <dbReference type="EMBL" id="CRK97196.1"/>
    </source>
</evidence>
<dbReference type="EMBL" id="CVRI01000047">
    <property type="protein sequence ID" value="CRK97196.1"/>
    <property type="molecule type" value="Genomic_DNA"/>
</dbReference>
<reference evidence="1 2" key="1">
    <citation type="submission" date="2015-04" db="EMBL/GenBank/DDBJ databases">
        <authorList>
            <person name="Syromyatnikov M.Y."/>
            <person name="Popov V.N."/>
        </authorList>
    </citation>
    <scope>NUCLEOTIDE SEQUENCE [LARGE SCALE GENOMIC DNA]</scope>
</reference>
<gene>
    <name evidence="1" type="ORF">CLUMA_CG010593</name>
</gene>
<dbReference type="Proteomes" id="UP000183832">
    <property type="component" value="Unassembled WGS sequence"/>
</dbReference>
<proteinExistence type="predicted"/>
<protein>
    <submittedName>
        <fullName evidence="1">CLUMA_CG010593, isoform A</fullName>
    </submittedName>
</protein>
<dbReference type="AlphaFoldDB" id="A0A1J1ICB8"/>
<keyword evidence="2" id="KW-1185">Reference proteome</keyword>
<name>A0A1J1ICB8_9DIPT</name>
<organism evidence="1 2">
    <name type="scientific">Clunio marinus</name>
    <dbReference type="NCBI Taxonomy" id="568069"/>
    <lineage>
        <taxon>Eukaryota</taxon>
        <taxon>Metazoa</taxon>
        <taxon>Ecdysozoa</taxon>
        <taxon>Arthropoda</taxon>
        <taxon>Hexapoda</taxon>
        <taxon>Insecta</taxon>
        <taxon>Pterygota</taxon>
        <taxon>Neoptera</taxon>
        <taxon>Endopterygota</taxon>
        <taxon>Diptera</taxon>
        <taxon>Nematocera</taxon>
        <taxon>Chironomoidea</taxon>
        <taxon>Chironomidae</taxon>
        <taxon>Clunio</taxon>
    </lineage>
</organism>
<accession>A0A1J1ICB8</accession>
<evidence type="ECO:0000313" key="2">
    <source>
        <dbReference type="Proteomes" id="UP000183832"/>
    </source>
</evidence>